<comment type="subcellular location">
    <subcellularLocation>
        <location evidence="1">Membrane</location>
        <topology evidence="1">Multi-pass membrane protein</topology>
    </subcellularLocation>
</comment>
<sequence length="360" mass="39785">MFLKNNKVKMLGIIILTVLGVYIGLEYVLPLFAPFIIAYLVAAALSPVVKFLNRKIKLPKLLGAILSLSLLSSLVGFILYNICDILLTQVVALLKNFPIYLSVLTGYVDNLCTGCDKFLGIKLGTVQNFIYTNFDGVLVIIKNKIMPVITTRSINLLIGMVGFVGILLIMLVSILLLIKDDEQYREGVRNSVFYKDIHVITSKLSHMGIAYLKTQGIMLLLISLVCTIAMFLIRNKYALLVGVGIGVVDAFPILGSGMILLPWAVINLFQKDIYSAAIILTAYVGCQLLRQTVEPRLFGNRIGIKPVYTMMAMYVGVKVFGFLGFLLGPVGLVMIITIIKEARNRIDGSKLQEVTSENHE</sequence>
<dbReference type="OrthoDB" id="9774361at2"/>
<feature type="transmembrane region" description="Helical" evidence="6">
    <location>
        <begin position="313"/>
        <end position="339"/>
    </location>
</feature>
<dbReference type="RefSeq" id="WP_073276025.1">
    <property type="nucleotide sequence ID" value="NZ_FRAC01000011.1"/>
</dbReference>
<evidence type="ECO:0000256" key="1">
    <source>
        <dbReference type="ARBA" id="ARBA00004141"/>
    </source>
</evidence>
<protein>
    <submittedName>
        <fullName evidence="7">Sporulation integral membrane protein YtvI</fullName>
    </submittedName>
</protein>
<feature type="transmembrane region" description="Helical" evidence="6">
    <location>
        <begin position="31"/>
        <end position="49"/>
    </location>
</feature>
<feature type="transmembrane region" description="Helical" evidence="6">
    <location>
        <begin position="216"/>
        <end position="233"/>
    </location>
</feature>
<dbReference type="Proteomes" id="UP000184386">
    <property type="component" value="Unassembled WGS sequence"/>
</dbReference>
<feature type="transmembrane region" description="Helical" evidence="6">
    <location>
        <begin position="239"/>
        <end position="261"/>
    </location>
</feature>
<dbReference type="Pfam" id="PF01594">
    <property type="entry name" value="AI-2E_transport"/>
    <property type="match status" value="1"/>
</dbReference>
<evidence type="ECO:0000313" key="7">
    <source>
        <dbReference type="EMBL" id="SHK37394.1"/>
    </source>
</evidence>
<keyword evidence="3 6" id="KW-0812">Transmembrane</keyword>
<dbReference type="STRING" id="1121322.SAMN02745136_02336"/>
<evidence type="ECO:0000313" key="8">
    <source>
        <dbReference type="Proteomes" id="UP000184386"/>
    </source>
</evidence>
<feature type="transmembrane region" description="Helical" evidence="6">
    <location>
        <begin position="61"/>
        <end position="82"/>
    </location>
</feature>
<accession>A0A1M6RY31</accession>
<dbReference type="AlphaFoldDB" id="A0A1M6RY31"/>
<dbReference type="GO" id="GO:0055085">
    <property type="term" value="P:transmembrane transport"/>
    <property type="evidence" value="ECO:0007669"/>
    <property type="project" value="TreeGrafter"/>
</dbReference>
<evidence type="ECO:0000256" key="4">
    <source>
        <dbReference type="ARBA" id="ARBA00022989"/>
    </source>
</evidence>
<dbReference type="GO" id="GO:0016020">
    <property type="term" value="C:membrane"/>
    <property type="evidence" value="ECO:0007669"/>
    <property type="project" value="UniProtKB-SubCell"/>
</dbReference>
<dbReference type="PANTHER" id="PTHR21716:SF68">
    <property type="entry name" value="TRANSPORT PROTEIN YTVI-RELATED"/>
    <property type="match status" value="1"/>
</dbReference>
<evidence type="ECO:0000256" key="2">
    <source>
        <dbReference type="ARBA" id="ARBA00009773"/>
    </source>
</evidence>
<evidence type="ECO:0000256" key="5">
    <source>
        <dbReference type="ARBA" id="ARBA00023136"/>
    </source>
</evidence>
<dbReference type="EMBL" id="FRAC01000011">
    <property type="protein sequence ID" value="SHK37394.1"/>
    <property type="molecule type" value="Genomic_DNA"/>
</dbReference>
<evidence type="ECO:0000256" key="6">
    <source>
        <dbReference type="SAM" id="Phobius"/>
    </source>
</evidence>
<evidence type="ECO:0000256" key="3">
    <source>
        <dbReference type="ARBA" id="ARBA00022692"/>
    </source>
</evidence>
<name>A0A1M6RY31_9FIRM</name>
<feature type="transmembrane region" description="Helical" evidence="6">
    <location>
        <begin position="156"/>
        <end position="178"/>
    </location>
</feature>
<reference evidence="7 8" key="1">
    <citation type="submission" date="2016-11" db="EMBL/GenBank/DDBJ databases">
        <authorList>
            <person name="Jaros S."/>
            <person name="Januszkiewicz K."/>
            <person name="Wedrychowicz H."/>
        </authorList>
    </citation>
    <scope>NUCLEOTIDE SEQUENCE [LARGE SCALE GENOMIC DNA]</scope>
    <source>
        <strain evidence="7 8">DSM 15929</strain>
    </source>
</reference>
<keyword evidence="8" id="KW-1185">Reference proteome</keyword>
<dbReference type="PANTHER" id="PTHR21716">
    <property type="entry name" value="TRANSMEMBRANE PROTEIN"/>
    <property type="match status" value="1"/>
</dbReference>
<organism evidence="7 8">
    <name type="scientific">Anaerocolumna jejuensis DSM 15929</name>
    <dbReference type="NCBI Taxonomy" id="1121322"/>
    <lineage>
        <taxon>Bacteria</taxon>
        <taxon>Bacillati</taxon>
        <taxon>Bacillota</taxon>
        <taxon>Clostridia</taxon>
        <taxon>Lachnospirales</taxon>
        <taxon>Lachnospiraceae</taxon>
        <taxon>Anaerocolumna</taxon>
    </lineage>
</organism>
<gene>
    <name evidence="7" type="ORF">SAMN02745136_02336</name>
</gene>
<keyword evidence="5 6" id="KW-0472">Membrane</keyword>
<proteinExistence type="inferred from homology"/>
<keyword evidence="4 6" id="KW-1133">Transmembrane helix</keyword>
<comment type="similarity">
    <text evidence="2">Belongs to the autoinducer-2 exporter (AI-2E) (TC 2.A.86) family.</text>
</comment>
<dbReference type="InterPro" id="IPR002549">
    <property type="entry name" value="AI-2E-like"/>
</dbReference>